<comment type="similarity">
    <text evidence="4">Belongs to the acyl-CoA dehydrogenase family.</text>
</comment>
<evidence type="ECO:0000259" key="5">
    <source>
        <dbReference type="Pfam" id="PF00441"/>
    </source>
</evidence>
<dbReference type="PANTHER" id="PTHR43292">
    <property type="entry name" value="ACYL-COA DEHYDROGENASE"/>
    <property type="match status" value="1"/>
</dbReference>
<accession>A0YH22</accession>
<dbReference type="Pfam" id="PF00441">
    <property type="entry name" value="Acyl-CoA_dh_1"/>
    <property type="match status" value="1"/>
</dbReference>
<gene>
    <name evidence="8" type="ORF">GP2143_11879</name>
</gene>
<evidence type="ECO:0000256" key="2">
    <source>
        <dbReference type="ARBA" id="ARBA00022630"/>
    </source>
</evidence>
<dbReference type="PROSITE" id="PS00072">
    <property type="entry name" value="ACYL_COA_DH_1"/>
    <property type="match status" value="1"/>
</dbReference>
<dbReference type="eggNOG" id="COG1960">
    <property type="taxonomic scope" value="Bacteria"/>
</dbReference>
<sequence length="380" mass="41807">MMSASLDFRAVDLPESTQALRQEVRDFIAQVQPQIPSLPDSNFDAASSKWFSQQLGAKGWIGMTWPTDYGGGGRSFLDRFVVTEELIAAGLPVSFHWIADRQSGAVLLSYGSEQQKREILPQIIKGEVCFCIGMSEPNSGSDLAAARCSAKRSGQGWLINGTKLWTTGAHQADYMIALVRTETAGDNRHAGFSQFLIDLKTPGVEIRSIQNLAGNHTFNEVVFTDFYCPGESILGKEGNGWEQTMSELAFERSGPERILSAYRVLVELLREVKGDVDDRQAEVIGKISAHIIAMRRMSISVALMLEEGKNPALEASVVKDLGNSFEKTMPELLRLIAPENTSERFQQTLKSAILHAPSFTLRGGTREILRGVIARGLGLR</sequence>
<dbReference type="AlphaFoldDB" id="A0YH22"/>
<keyword evidence="3 4" id="KW-0560">Oxidoreductase</keyword>
<dbReference type="InterPro" id="IPR006089">
    <property type="entry name" value="Acyl-CoA_DH_CS"/>
</dbReference>
<dbReference type="SUPFAM" id="SSF56645">
    <property type="entry name" value="Acyl-CoA dehydrogenase NM domain-like"/>
    <property type="match status" value="1"/>
</dbReference>
<dbReference type="EMBL" id="AAVT01000013">
    <property type="protein sequence ID" value="EAW29897.1"/>
    <property type="molecule type" value="Genomic_DNA"/>
</dbReference>
<proteinExistence type="inferred from homology"/>
<dbReference type="InterPro" id="IPR009075">
    <property type="entry name" value="AcylCo_DH/oxidase_C"/>
</dbReference>
<keyword evidence="9" id="KW-1185">Reference proteome</keyword>
<dbReference type="STRING" id="247633.GP2143_11879"/>
<dbReference type="Gene3D" id="2.40.110.10">
    <property type="entry name" value="Butyryl-CoA Dehydrogenase, subunit A, domain 2"/>
    <property type="match status" value="1"/>
</dbReference>
<feature type="domain" description="Acyl-CoA dehydrogenase/oxidase N-terminal" evidence="7">
    <location>
        <begin position="15"/>
        <end position="127"/>
    </location>
</feature>
<evidence type="ECO:0000259" key="6">
    <source>
        <dbReference type="Pfam" id="PF02770"/>
    </source>
</evidence>
<dbReference type="Proteomes" id="UP000004931">
    <property type="component" value="Unassembled WGS sequence"/>
</dbReference>
<name>A0YH22_9GAMM</name>
<keyword evidence="2 4" id="KW-0285">Flavoprotein</keyword>
<dbReference type="Pfam" id="PF02771">
    <property type="entry name" value="Acyl-CoA_dh_N"/>
    <property type="match status" value="1"/>
</dbReference>
<dbReference type="GO" id="GO:0005886">
    <property type="term" value="C:plasma membrane"/>
    <property type="evidence" value="ECO:0007669"/>
    <property type="project" value="TreeGrafter"/>
</dbReference>
<feature type="domain" description="Acyl-CoA oxidase/dehydrogenase middle" evidence="6">
    <location>
        <begin position="131"/>
        <end position="225"/>
    </location>
</feature>
<feature type="domain" description="Acyl-CoA dehydrogenase/oxidase C-terminal" evidence="5">
    <location>
        <begin position="238"/>
        <end position="377"/>
    </location>
</feature>
<dbReference type="Gene3D" id="1.10.540.10">
    <property type="entry name" value="Acyl-CoA dehydrogenase/oxidase, N-terminal domain"/>
    <property type="match status" value="1"/>
</dbReference>
<dbReference type="InterPro" id="IPR052161">
    <property type="entry name" value="Mycobact_Acyl-CoA_DH"/>
</dbReference>
<dbReference type="InterPro" id="IPR009100">
    <property type="entry name" value="AcylCoA_DH/oxidase_NM_dom_sf"/>
</dbReference>
<evidence type="ECO:0000259" key="7">
    <source>
        <dbReference type="Pfam" id="PF02771"/>
    </source>
</evidence>
<dbReference type="Gene3D" id="1.20.140.10">
    <property type="entry name" value="Butyryl-CoA Dehydrogenase, subunit A, domain 3"/>
    <property type="match status" value="1"/>
</dbReference>
<comment type="cofactor">
    <cofactor evidence="1 4">
        <name>FAD</name>
        <dbReference type="ChEBI" id="CHEBI:57692"/>
    </cofactor>
</comment>
<evidence type="ECO:0000256" key="4">
    <source>
        <dbReference type="RuleBase" id="RU362125"/>
    </source>
</evidence>
<evidence type="ECO:0000256" key="1">
    <source>
        <dbReference type="ARBA" id="ARBA00001974"/>
    </source>
</evidence>
<dbReference type="GO" id="GO:0050660">
    <property type="term" value="F:flavin adenine dinucleotide binding"/>
    <property type="evidence" value="ECO:0007669"/>
    <property type="project" value="InterPro"/>
</dbReference>
<dbReference type="PANTHER" id="PTHR43292:SF4">
    <property type="entry name" value="ACYL-COA DEHYDROGENASE FADE34"/>
    <property type="match status" value="1"/>
</dbReference>
<dbReference type="Pfam" id="PF02770">
    <property type="entry name" value="Acyl-CoA_dh_M"/>
    <property type="match status" value="1"/>
</dbReference>
<reference evidence="8 9" key="1">
    <citation type="journal article" date="2010" name="J. Bacteriol.">
        <title>Genome sequence of the oligotrophic marine Gammaproteobacterium HTCC2143, isolated from the Oregon Coast.</title>
        <authorList>
            <person name="Oh H.M."/>
            <person name="Kang I."/>
            <person name="Ferriera S."/>
            <person name="Giovannoni S.J."/>
            <person name="Cho J.C."/>
        </authorList>
    </citation>
    <scope>NUCLEOTIDE SEQUENCE [LARGE SCALE GENOMIC DNA]</scope>
    <source>
        <strain evidence="8 9">HTCC2143</strain>
    </source>
</reference>
<dbReference type="GO" id="GO:0003995">
    <property type="term" value="F:acyl-CoA dehydrogenase activity"/>
    <property type="evidence" value="ECO:0007669"/>
    <property type="project" value="InterPro"/>
</dbReference>
<protein>
    <submittedName>
        <fullName evidence="8">Putative acyl-CoA dehydrogenase</fullName>
    </submittedName>
</protein>
<organism evidence="8 9">
    <name type="scientific">marine gamma proteobacterium HTCC2143</name>
    <dbReference type="NCBI Taxonomy" id="247633"/>
    <lineage>
        <taxon>Bacteria</taxon>
        <taxon>Pseudomonadati</taxon>
        <taxon>Pseudomonadota</taxon>
        <taxon>Gammaproteobacteria</taxon>
        <taxon>Cellvibrionales</taxon>
        <taxon>Spongiibacteraceae</taxon>
        <taxon>BD1-7 clade</taxon>
    </lineage>
</organism>
<comment type="caution">
    <text evidence="8">The sequence shown here is derived from an EMBL/GenBank/DDBJ whole genome shotgun (WGS) entry which is preliminary data.</text>
</comment>
<dbReference type="InterPro" id="IPR006091">
    <property type="entry name" value="Acyl-CoA_Oxase/DH_mid-dom"/>
</dbReference>
<evidence type="ECO:0000313" key="8">
    <source>
        <dbReference type="EMBL" id="EAW29897.1"/>
    </source>
</evidence>
<evidence type="ECO:0000313" key="9">
    <source>
        <dbReference type="Proteomes" id="UP000004931"/>
    </source>
</evidence>
<keyword evidence="4" id="KW-0274">FAD</keyword>
<dbReference type="InterPro" id="IPR013786">
    <property type="entry name" value="AcylCoA_DH/ox_N"/>
</dbReference>
<evidence type="ECO:0000256" key="3">
    <source>
        <dbReference type="ARBA" id="ARBA00023002"/>
    </source>
</evidence>
<dbReference type="InterPro" id="IPR046373">
    <property type="entry name" value="Acyl-CoA_Oxase/DH_mid-dom_sf"/>
</dbReference>
<dbReference type="InterPro" id="IPR037069">
    <property type="entry name" value="AcylCoA_DH/ox_N_sf"/>
</dbReference>